<accession>A0A437S5V4</accession>
<protein>
    <submittedName>
        <fullName evidence="2">Uncharacterized protein</fullName>
    </submittedName>
</protein>
<gene>
    <name evidence="2" type="ORF">EF514_07405</name>
</gene>
<keyword evidence="1" id="KW-0472">Membrane</keyword>
<comment type="caution">
    <text evidence="2">The sequence shown here is derived from an EMBL/GenBank/DDBJ whole genome shotgun (WGS) entry which is preliminary data.</text>
</comment>
<dbReference type="RefSeq" id="WP_127724795.1">
    <property type="nucleotide sequence ID" value="NZ_RLIH01000010.1"/>
</dbReference>
<dbReference type="AlphaFoldDB" id="A0A437S5V4"/>
<sequence>MNKSKIIIITLFCITLGLTTFKLISPRKADQDISVAKTATLLTNSDGYFIYRGIITEKDENFITVEQVNGFNYGIPKITFLINKETAFSVNAVELELGHFIEVQYKNNPYVSKPNEITASEIILISTFGEDILKNGNIISSTPIDADNFRVEIETIVDGQSSSTTIILLVPVESMEILSPEDLTEGLLISAITKGVATASIPPQYPVLYLLPIE</sequence>
<keyword evidence="1" id="KW-0812">Transmembrane</keyword>
<evidence type="ECO:0000313" key="3">
    <source>
        <dbReference type="Proteomes" id="UP000288812"/>
    </source>
</evidence>
<reference evidence="2 3" key="1">
    <citation type="submission" date="2018-11" db="EMBL/GenBank/DDBJ databases">
        <title>Genome sequencing and assembly of Anaerosphaera sp. nov., GS7-6-2.</title>
        <authorList>
            <person name="Rettenmaier R."/>
            <person name="Liebl W."/>
            <person name="Zverlov V."/>
        </authorList>
    </citation>
    <scope>NUCLEOTIDE SEQUENCE [LARGE SCALE GENOMIC DNA]</scope>
    <source>
        <strain evidence="2 3">GS7-6-2</strain>
    </source>
</reference>
<evidence type="ECO:0000256" key="1">
    <source>
        <dbReference type="SAM" id="Phobius"/>
    </source>
</evidence>
<keyword evidence="3" id="KW-1185">Reference proteome</keyword>
<feature type="transmembrane region" description="Helical" evidence="1">
    <location>
        <begin position="6"/>
        <end position="24"/>
    </location>
</feature>
<dbReference type="Proteomes" id="UP000288812">
    <property type="component" value="Unassembled WGS sequence"/>
</dbReference>
<proteinExistence type="predicted"/>
<keyword evidence="1" id="KW-1133">Transmembrane helix</keyword>
<name>A0A437S5V4_9FIRM</name>
<evidence type="ECO:0000313" key="2">
    <source>
        <dbReference type="EMBL" id="RVU54413.1"/>
    </source>
</evidence>
<dbReference type="EMBL" id="RLIH01000010">
    <property type="protein sequence ID" value="RVU54413.1"/>
    <property type="molecule type" value="Genomic_DNA"/>
</dbReference>
<organism evidence="2 3">
    <name type="scientific">Anaerosphaera multitolerans</name>
    <dbReference type="NCBI Taxonomy" id="2487351"/>
    <lineage>
        <taxon>Bacteria</taxon>
        <taxon>Bacillati</taxon>
        <taxon>Bacillota</taxon>
        <taxon>Tissierellia</taxon>
        <taxon>Tissierellales</taxon>
        <taxon>Peptoniphilaceae</taxon>
        <taxon>Anaerosphaera</taxon>
    </lineage>
</organism>